<comment type="caution">
    <text evidence="1">The sequence shown here is derived from an EMBL/GenBank/DDBJ whole genome shotgun (WGS) entry which is preliminary data.</text>
</comment>
<name>A0A8S3WBL5_PARAO</name>
<dbReference type="AlphaFoldDB" id="A0A8S3WBL5"/>
<organism evidence="1 2">
    <name type="scientific">Parnassius apollo</name>
    <name type="common">Apollo butterfly</name>
    <name type="synonym">Papilio apollo</name>
    <dbReference type="NCBI Taxonomy" id="110799"/>
    <lineage>
        <taxon>Eukaryota</taxon>
        <taxon>Metazoa</taxon>
        <taxon>Ecdysozoa</taxon>
        <taxon>Arthropoda</taxon>
        <taxon>Hexapoda</taxon>
        <taxon>Insecta</taxon>
        <taxon>Pterygota</taxon>
        <taxon>Neoptera</taxon>
        <taxon>Endopterygota</taxon>
        <taxon>Lepidoptera</taxon>
        <taxon>Glossata</taxon>
        <taxon>Ditrysia</taxon>
        <taxon>Papilionoidea</taxon>
        <taxon>Papilionidae</taxon>
        <taxon>Parnassiinae</taxon>
        <taxon>Parnassini</taxon>
        <taxon>Parnassius</taxon>
        <taxon>Parnassius</taxon>
    </lineage>
</organism>
<dbReference type="EMBL" id="CAJQZP010000280">
    <property type="protein sequence ID" value="CAG4951930.1"/>
    <property type="molecule type" value="Genomic_DNA"/>
</dbReference>
<dbReference type="Proteomes" id="UP000691718">
    <property type="component" value="Unassembled WGS sequence"/>
</dbReference>
<sequence length="168" mass="19148">MAKTLNTVWGCCTLQEGYDDDIKYTKCLKAYHLACVSVKALEINLKWICPNCASTIPKRGTIDNTPVRFNPNVTVRSYKRQALLSPPNNNEAHPLTHDDVRAIMNDVLKSHMADFTKEINRSLRGMLDAEMKTIKGDFKEIKKSMEFINGTFEMLQIDHKANQENIKS</sequence>
<evidence type="ECO:0000313" key="2">
    <source>
        <dbReference type="Proteomes" id="UP000691718"/>
    </source>
</evidence>
<reference evidence="1" key="1">
    <citation type="submission" date="2021-04" db="EMBL/GenBank/DDBJ databases">
        <authorList>
            <person name="Tunstrom K."/>
        </authorList>
    </citation>
    <scope>NUCLEOTIDE SEQUENCE</scope>
</reference>
<proteinExistence type="predicted"/>
<accession>A0A8S3WBL5</accession>
<keyword evidence="2" id="KW-1185">Reference proteome</keyword>
<dbReference type="OrthoDB" id="8196581at2759"/>
<protein>
    <submittedName>
        <fullName evidence="1">(apollo) hypothetical protein</fullName>
    </submittedName>
</protein>
<evidence type="ECO:0000313" key="1">
    <source>
        <dbReference type="EMBL" id="CAG4951930.1"/>
    </source>
</evidence>
<gene>
    <name evidence="1" type="ORF">PAPOLLO_LOCUS4497</name>
</gene>